<feature type="compositionally biased region" description="Low complexity" evidence="1">
    <location>
        <begin position="65"/>
        <end position="81"/>
    </location>
</feature>
<organism evidence="2 3">
    <name type="scientific">Kribbella antiqua</name>
    <dbReference type="NCBI Taxonomy" id="2512217"/>
    <lineage>
        <taxon>Bacteria</taxon>
        <taxon>Bacillati</taxon>
        <taxon>Actinomycetota</taxon>
        <taxon>Actinomycetes</taxon>
        <taxon>Propionibacteriales</taxon>
        <taxon>Kribbellaceae</taxon>
        <taxon>Kribbella</taxon>
    </lineage>
</organism>
<comment type="caution">
    <text evidence="2">The sequence shown here is derived from an EMBL/GenBank/DDBJ whole genome shotgun (WGS) entry which is preliminary data.</text>
</comment>
<sequence length="100" mass="10778">MHWANASSATLDLNGGTVYGAPLWDENRVTADNPMQNLERYRDKRIFLVAGTSPDPVNWFDTVKPEPGTGPAGVTGPAGLPACGGAGLRRSAGRRQRRRM</sequence>
<feature type="region of interest" description="Disordered" evidence="1">
    <location>
        <begin position="65"/>
        <end position="100"/>
    </location>
</feature>
<evidence type="ECO:0000313" key="3">
    <source>
        <dbReference type="Proteomes" id="UP000295573"/>
    </source>
</evidence>
<protein>
    <submittedName>
        <fullName evidence="2">Uncharacterized protein</fullName>
    </submittedName>
</protein>
<accession>A0A4R2IAV7</accession>
<evidence type="ECO:0000313" key="2">
    <source>
        <dbReference type="EMBL" id="TCO40538.1"/>
    </source>
</evidence>
<feature type="compositionally biased region" description="Basic residues" evidence="1">
    <location>
        <begin position="91"/>
        <end position="100"/>
    </location>
</feature>
<gene>
    <name evidence="2" type="ORF">EV646_11779</name>
</gene>
<keyword evidence="3" id="KW-1185">Reference proteome</keyword>
<evidence type="ECO:0000256" key="1">
    <source>
        <dbReference type="SAM" id="MobiDB-lite"/>
    </source>
</evidence>
<dbReference type="AlphaFoldDB" id="A0A4R2IAV7"/>
<reference evidence="2 3" key="1">
    <citation type="journal article" date="2015" name="Stand. Genomic Sci.">
        <title>Genomic Encyclopedia of Bacterial and Archaeal Type Strains, Phase III: the genomes of soil and plant-associated and newly described type strains.</title>
        <authorList>
            <person name="Whitman W.B."/>
            <person name="Woyke T."/>
            <person name="Klenk H.P."/>
            <person name="Zhou Y."/>
            <person name="Lilburn T.G."/>
            <person name="Beck B.J."/>
            <person name="De Vos P."/>
            <person name="Vandamme P."/>
            <person name="Eisen J.A."/>
            <person name="Garrity G."/>
            <person name="Hugenholtz P."/>
            <person name="Kyrpides N.C."/>
        </authorList>
    </citation>
    <scope>NUCLEOTIDE SEQUENCE [LARGE SCALE GENOMIC DNA]</scope>
    <source>
        <strain evidence="2 3">VKM Ac-2541</strain>
    </source>
</reference>
<dbReference type="Proteomes" id="UP000295573">
    <property type="component" value="Unassembled WGS sequence"/>
</dbReference>
<name>A0A4R2IAV7_9ACTN</name>
<dbReference type="EMBL" id="SLWR01000017">
    <property type="protein sequence ID" value="TCO40538.1"/>
    <property type="molecule type" value="Genomic_DNA"/>
</dbReference>
<proteinExistence type="predicted"/>